<feature type="transmembrane region" description="Helical" evidence="10">
    <location>
        <begin position="6"/>
        <end position="25"/>
    </location>
</feature>
<keyword evidence="12" id="KW-1185">Reference proteome</keyword>
<evidence type="ECO:0000313" key="12">
    <source>
        <dbReference type="Proteomes" id="UP000010472"/>
    </source>
</evidence>
<keyword evidence="6 10" id="KW-0793">Thylakoid</keyword>
<keyword evidence="5 10" id="KW-1133">Transmembrane helix</keyword>
<reference evidence="11 12" key="1">
    <citation type="submission" date="2012-06" db="EMBL/GenBank/DDBJ databases">
        <title>Finished chromosome of genome of Crinalium epipsammum PCC 9333.</title>
        <authorList>
            <consortium name="US DOE Joint Genome Institute"/>
            <person name="Gugger M."/>
            <person name="Coursin T."/>
            <person name="Rippka R."/>
            <person name="Tandeau De Marsac N."/>
            <person name="Huntemann M."/>
            <person name="Wei C.-L."/>
            <person name="Han J."/>
            <person name="Detter J.C."/>
            <person name="Han C."/>
            <person name="Tapia R."/>
            <person name="Davenport K."/>
            <person name="Daligault H."/>
            <person name="Erkkila T."/>
            <person name="Gu W."/>
            <person name="Munk A.C.C."/>
            <person name="Teshima H."/>
            <person name="Xu Y."/>
            <person name="Chain P."/>
            <person name="Chen A."/>
            <person name="Krypides N."/>
            <person name="Mavromatis K."/>
            <person name="Markowitz V."/>
            <person name="Szeto E."/>
            <person name="Ivanova N."/>
            <person name="Mikhailova N."/>
            <person name="Ovchinnikova G."/>
            <person name="Pagani I."/>
            <person name="Pati A."/>
            <person name="Goodwin L."/>
            <person name="Peters L."/>
            <person name="Pitluck S."/>
            <person name="Woyke T."/>
            <person name="Kerfeld C."/>
        </authorList>
    </citation>
    <scope>NUCLEOTIDE SEQUENCE [LARGE SCALE GENOMIC DNA]</scope>
    <source>
        <strain evidence="11 12">PCC 9333</strain>
    </source>
</reference>
<dbReference type="Pfam" id="PF05115">
    <property type="entry name" value="PetL"/>
    <property type="match status" value="1"/>
</dbReference>
<keyword evidence="2 10" id="KW-0813">Transport</keyword>
<name>K9VXT7_9CYAN</name>
<organism evidence="11 12">
    <name type="scientific">Crinalium epipsammum PCC 9333</name>
    <dbReference type="NCBI Taxonomy" id="1173022"/>
    <lineage>
        <taxon>Bacteria</taxon>
        <taxon>Bacillati</taxon>
        <taxon>Cyanobacteriota</taxon>
        <taxon>Cyanophyceae</taxon>
        <taxon>Gomontiellales</taxon>
        <taxon>Gomontiellaceae</taxon>
        <taxon>Crinalium</taxon>
    </lineage>
</organism>
<dbReference type="Proteomes" id="UP000010472">
    <property type="component" value="Chromosome"/>
</dbReference>
<evidence type="ECO:0000256" key="4">
    <source>
        <dbReference type="ARBA" id="ARBA00022982"/>
    </source>
</evidence>
<evidence type="ECO:0000256" key="8">
    <source>
        <dbReference type="ARBA" id="ARBA00025197"/>
    </source>
</evidence>
<dbReference type="GO" id="GO:0015979">
    <property type="term" value="P:photosynthesis"/>
    <property type="evidence" value="ECO:0007669"/>
    <property type="project" value="UniProtKB-KW"/>
</dbReference>
<dbReference type="GO" id="GO:0009055">
    <property type="term" value="F:electron transfer activity"/>
    <property type="evidence" value="ECO:0007669"/>
    <property type="project" value="InterPro"/>
</dbReference>
<evidence type="ECO:0000313" key="11">
    <source>
        <dbReference type="EMBL" id="AFZ11965.1"/>
    </source>
</evidence>
<dbReference type="InterPro" id="IPR007802">
    <property type="entry name" value="Cyt_b6/f_cplx_su6"/>
</dbReference>
<dbReference type="AlphaFoldDB" id="K9VXT7"/>
<comment type="similarity">
    <text evidence="10">Belongs to the PetL family.</text>
</comment>
<comment type="subcellular location">
    <subcellularLocation>
        <location evidence="10">Cellular thylakoid membrane</location>
        <topology evidence="10">Single-pass membrane protein</topology>
    </subcellularLocation>
    <subcellularLocation>
        <location evidence="1">Membrane</location>
        <topology evidence="1">Single-pass membrane protein</topology>
    </subcellularLocation>
</comment>
<comment type="subunit">
    <text evidence="9 10">The 4 large subunits of the cytochrome b6-f complex are cytochrome b6, subunit IV (17 kDa polypeptide, PetD), cytochrome f and the Rieske protein, while the 4 small subunits are PetG, PetL, PetM and PetN. The complex functions as a dimer.</text>
</comment>
<dbReference type="HOGENOM" id="CLU_220907_2_1_3"/>
<dbReference type="EMBL" id="CP003620">
    <property type="protein sequence ID" value="AFZ11965.1"/>
    <property type="molecule type" value="Genomic_DNA"/>
</dbReference>
<keyword evidence="3 10" id="KW-0812">Transmembrane</keyword>
<evidence type="ECO:0000256" key="5">
    <source>
        <dbReference type="ARBA" id="ARBA00022989"/>
    </source>
</evidence>
<dbReference type="STRING" id="1173022.Cri9333_1051"/>
<keyword evidence="7 10" id="KW-0472">Membrane</keyword>
<comment type="function">
    <text evidence="8 10">Component of the cytochrome b6-f complex, which mediates electron transfer between photosystem II (PSII) and photosystem I (PSI), cyclic electron flow around PSI, and state transitions. PetL is important for photoautotrophic growth as well as for electron transfer efficiency and stability of the cytochrome b6-f complex.</text>
</comment>
<evidence type="ECO:0000256" key="2">
    <source>
        <dbReference type="ARBA" id="ARBA00022448"/>
    </source>
</evidence>
<keyword evidence="10" id="KW-0602">Photosynthesis</keyword>
<dbReference type="RefSeq" id="WP_015202087.1">
    <property type="nucleotide sequence ID" value="NC_019753.1"/>
</dbReference>
<keyword evidence="4 10" id="KW-0249">Electron transport</keyword>
<dbReference type="GO" id="GO:0031676">
    <property type="term" value="C:plasma membrane-derived thylakoid membrane"/>
    <property type="evidence" value="ECO:0007669"/>
    <property type="project" value="UniProtKB-SubCell"/>
</dbReference>
<sequence length="31" mass="3305">MSGVIAYFLILGTAFVTAVGLYFGLRAVKLI</sequence>
<evidence type="ECO:0000256" key="6">
    <source>
        <dbReference type="ARBA" id="ARBA00023078"/>
    </source>
</evidence>
<dbReference type="KEGG" id="cep:Cri9333_1051"/>
<dbReference type="GO" id="GO:0009512">
    <property type="term" value="C:cytochrome b6f complex"/>
    <property type="evidence" value="ECO:0007669"/>
    <property type="project" value="InterPro"/>
</dbReference>
<evidence type="ECO:0000256" key="1">
    <source>
        <dbReference type="ARBA" id="ARBA00004167"/>
    </source>
</evidence>
<evidence type="ECO:0000256" key="10">
    <source>
        <dbReference type="HAMAP-Rule" id="MF_00433"/>
    </source>
</evidence>
<evidence type="ECO:0000256" key="7">
    <source>
        <dbReference type="ARBA" id="ARBA00023136"/>
    </source>
</evidence>
<protein>
    <recommendedName>
        <fullName evidence="10">Cytochrome b6-f complex subunit 6</fullName>
    </recommendedName>
    <alternativeName>
        <fullName evidence="10">Cytochrome b6-f complex subunit PetL</fullName>
    </alternativeName>
    <alternativeName>
        <fullName evidence="10">Cytochrome b6-f complex subunit VI</fullName>
    </alternativeName>
</protein>
<proteinExistence type="inferred from homology"/>
<gene>
    <name evidence="10" type="primary">petL</name>
    <name evidence="11" type="ORF">Cri9333_1051</name>
</gene>
<dbReference type="HAMAP" id="MF_00433">
    <property type="entry name" value="Cytb6_f_PetL"/>
    <property type="match status" value="1"/>
</dbReference>
<dbReference type="OrthoDB" id="490372at2"/>
<evidence type="ECO:0000256" key="3">
    <source>
        <dbReference type="ARBA" id="ARBA00022692"/>
    </source>
</evidence>
<accession>K9VXT7</accession>
<evidence type="ECO:0000256" key="9">
    <source>
        <dbReference type="ARBA" id="ARBA00025834"/>
    </source>
</evidence>